<protein>
    <submittedName>
        <fullName evidence="1">Uncharacterized protein</fullName>
    </submittedName>
</protein>
<name>A0ABY7G442_MYAAR</name>
<evidence type="ECO:0000313" key="2">
    <source>
        <dbReference type="Proteomes" id="UP001164746"/>
    </source>
</evidence>
<reference evidence="1" key="1">
    <citation type="submission" date="2022-11" db="EMBL/GenBank/DDBJ databases">
        <title>Centuries of genome instability and evolution in soft-shell clam transmissible cancer (bioRxiv).</title>
        <authorList>
            <person name="Hart S.F.M."/>
            <person name="Yonemitsu M.A."/>
            <person name="Giersch R.M."/>
            <person name="Beal B.F."/>
            <person name="Arriagada G."/>
            <person name="Davis B.W."/>
            <person name="Ostrander E.A."/>
            <person name="Goff S.P."/>
            <person name="Metzger M.J."/>
        </authorList>
    </citation>
    <scope>NUCLEOTIDE SEQUENCE</scope>
    <source>
        <strain evidence="1">MELC-2E11</strain>
        <tissue evidence="1">Siphon/mantle</tissue>
    </source>
</reference>
<dbReference type="Proteomes" id="UP001164746">
    <property type="component" value="Chromosome 15"/>
</dbReference>
<dbReference type="EMBL" id="CP111026">
    <property type="protein sequence ID" value="WAR28289.1"/>
    <property type="molecule type" value="Genomic_DNA"/>
</dbReference>
<organism evidence="1 2">
    <name type="scientific">Mya arenaria</name>
    <name type="common">Soft-shell clam</name>
    <dbReference type="NCBI Taxonomy" id="6604"/>
    <lineage>
        <taxon>Eukaryota</taxon>
        <taxon>Metazoa</taxon>
        <taxon>Spiralia</taxon>
        <taxon>Lophotrochozoa</taxon>
        <taxon>Mollusca</taxon>
        <taxon>Bivalvia</taxon>
        <taxon>Autobranchia</taxon>
        <taxon>Heteroconchia</taxon>
        <taxon>Euheterodonta</taxon>
        <taxon>Imparidentia</taxon>
        <taxon>Neoheterodontei</taxon>
        <taxon>Myida</taxon>
        <taxon>Myoidea</taxon>
        <taxon>Myidae</taxon>
        <taxon>Mya</taxon>
    </lineage>
</organism>
<gene>
    <name evidence="1" type="ORF">MAR_013993</name>
</gene>
<sequence>MACYDIYYDTVVGEPFRRNGQLFSIHAFIEKAGQLKQMPLSFYLMSRRTKVDFVSILESIKERIGTSSVEDFVADYEQEYVDFGLYRLVPLLRREAG</sequence>
<keyword evidence="2" id="KW-1185">Reference proteome</keyword>
<accession>A0ABY7G442</accession>
<evidence type="ECO:0000313" key="1">
    <source>
        <dbReference type="EMBL" id="WAR28289.1"/>
    </source>
</evidence>
<proteinExistence type="predicted"/>